<feature type="domain" description="NAD-dependent epimerase/dehydratase" evidence="2">
    <location>
        <begin position="3"/>
        <end position="234"/>
    </location>
</feature>
<dbReference type="InterPro" id="IPR001509">
    <property type="entry name" value="Epimerase_deHydtase"/>
</dbReference>
<protein>
    <submittedName>
        <fullName evidence="3">NAD-dependent epimerase/dehydratase family protein</fullName>
    </submittedName>
</protein>
<dbReference type="Gene3D" id="3.90.25.10">
    <property type="entry name" value="UDP-galactose 4-epimerase, domain 1"/>
    <property type="match status" value="1"/>
</dbReference>
<dbReference type="EMBL" id="CP051128">
    <property type="protein sequence ID" value="QIZ10665.1"/>
    <property type="molecule type" value="Genomic_DNA"/>
</dbReference>
<comment type="similarity">
    <text evidence="1">Belongs to the NAD(P)-dependent epimerase/dehydratase family.</text>
</comment>
<dbReference type="Gene3D" id="3.40.50.720">
    <property type="entry name" value="NAD(P)-binding Rossmann-like Domain"/>
    <property type="match status" value="1"/>
</dbReference>
<proteinExistence type="inferred from homology"/>
<organism evidence="3 4">
    <name type="scientific">Priestia megaterium</name>
    <name type="common">Bacillus megaterium</name>
    <dbReference type="NCBI Taxonomy" id="1404"/>
    <lineage>
        <taxon>Bacteria</taxon>
        <taxon>Bacillati</taxon>
        <taxon>Bacillota</taxon>
        <taxon>Bacilli</taxon>
        <taxon>Bacillales</taxon>
        <taxon>Bacillaceae</taxon>
        <taxon>Priestia</taxon>
    </lineage>
</organism>
<reference evidence="3 4" key="1">
    <citation type="submission" date="2020-04" db="EMBL/GenBank/DDBJ databases">
        <title>Genome-Wide Identification of 5-Methylcytosine Sites in Bacterial Genomes By High-Throughput Sequencing of MspJI Restriction Fragments.</title>
        <authorList>
            <person name="Wu V."/>
        </authorList>
    </citation>
    <scope>NUCLEOTIDE SEQUENCE [LARGE SCALE GENOMIC DNA]</scope>
    <source>
        <strain evidence="3 4">S2</strain>
    </source>
</reference>
<gene>
    <name evidence="3" type="ORF">HFZ78_31345</name>
</gene>
<dbReference type="Pfam" id="PF01370">
    <property type="entry name" value="Epimerase"/>
    <property type="match status" value="1"/>
</dbReference>
<sequence length="317" mass="34999">MRVLVTGGAGFIGSHIVDLLIAEGHEVIVVDNLSTGNKEFVNNRATFYVANICSPQLEGIFSKEKPEYVIHQAAQVDVAKSIQDPVFDAQTNILGTIRLLECCRKFNVRKIIYASSCAAYGETDDRSINETSLTEPISYYGISKHTPEKYIQLYSQFYSLPYTILRYANVYGPRQTPKGEGGVVAIFLQKALAGEQLMIYGNGEQTRDFVFVKDVAAANLLALGKGDNEIINIGLNQKTSINQLFGVISSLGKIPLGVPNYLPARNGDILYSQLNNAKALKLLGWKPRYDLLSGLKETRLFYEKEASSKAGDPDEQK</sequence>
<evidence type="ECO:0000256" key="1">
    <source>
        <dbReference type="ARBA" id="ARBA00007637"/>
    </source>
</evidence>
<dbReference type="AlphaFoldDB" id="A0A6H1PB19"/>
<dbReference type="InterPro" id="IPR036291">
    <property type="entry name" value="NAD(P)-bd_dom_sf"/>
</dbReference>
<name>A0A6H1PB19_PRIMG</name>
<evidence type="ECO:0000313" key="3">
    <source>
        <dbReference type="EMBL" id="QIZ10665.1"/>
    </source>
</evidence>
<dbReference type="PANTHER" id="PTHR43000">
    <property type="entry name" value="DTDP-D-GLUCOSE 4,6-DEHYDRATASE-RELATED"/>
    <property type="match status" value="1"/>
</dbReference>
<reference evidence="3 4" key="2">
    <citation type="submission" date="2020-04" db="EMBL/GenBank/DDBJ databases">
        <authorList>
            <person name="Fomenkov A."/>
            <person name="Anton B.P."/>
            <person name="Roberts R.J."/>
        </authorList>
    </citation>
    <scope>NUCLEOTIDE SEQUENCE [LARGE SCALE GENOMIC DNA]</scope>
    <source>
        <strain evidence="3 4">S2</strain>
    </source>
</reference>
<dbReference type="Proteomes" id="UP000501868">
    <property type="component" value="Chromosome"/>
</dbReference>
<evidence type="ECO:0000259" key="2">
    <source>
        <dbReference type="Pfam" id="PF01370"/>
    </source>
</evidence>
<accession>A0A6H1PB19</accession>
<dbReference type="SUPFAM" id="SSF51735">
    <property type="entry name" value="NAD(P)-binding Rossmann-fold domains"/>
    <property type="match status" value="1"/>
</dbReference>
<evidence type="ECO:0000313" key="4">
    <source>
        <dbReference type="Proteomes" id="UP000501868"/>
    </source>
</evidence>